<reference evidence="9" key="1">
    <citation type="journal article" date="2014" name="PLoS ONE">
        <title>Transcriptome-Based Identification of ABC Transporters in the Western Tarnished Plant Bug Lygus hesperus.</title>
        <authorList>
            <person name="Hull J.J."/>
            <person name="Chaney K."/>
            <person name="Geib S.M."/>
            <person name="Fabrick J.A."/>
            <person name="Brent C.S."/>
            <person name="Walsh D."/>
            <person name="Lavine L.C."/>
        </authorList>
    </citation>
    <scope>NUCLEOTIDE SEQUENCE</scope>
</reference>
<dbReference type="AlphaFoldDB" id="A0A0A9XR76"/>
<keyword evidence="7" id="KW-0505">Motor protein</keyword>
<evidence type="ECO:0000256" key="7">
    <source>
        <dbReference type="PROSITE-ProRule" id="PRU00283"/>
    </source>
</evidence>
<dbReference type="InterPro" id="IPR036961">
    <property type="entry name" value="Kinesin_motor_dom_sf"/>
</dbReference>
<evidence type="ECO:0000256" key="5">
    <source>
        <dbReference type="ARBA" id="ARBA00023054"/>
    </source>
</evidence>
<dbReference type="GO" id="GO:0008017">
    <property type="term" value="F:microtubule binding"/>
    <property type="evidence" value="ECO:0007669"/>
    <property type="project" value="InterPro"/>
</dbReference>
<evidence type="ECO:0000256" key="2">
    <source>
        <dbReference type="ARBA" id="ARBA00022490"/>
    </source>
</evidence>
<keyword evidence="5" id="KW-0175">Coiled coil</keyword>
<dbReference type="PANTHER" id="PTHR47969:SF15">
    <property type="entry name" value="CHROMOSOME-ASSOCIATED KINESIN KIF4A-RELATED"/>
    <property type="match status" value="1"/>
</dbReference>
<organism evidence="9">
    <name type="scientific">Lygus hesperus</name>
    <name type="common">Western plant bug</name>
    <dbReference type="NCBI Taxonomy" id="30085"/>
    <lineage>
        <taxon>Eukaryota</taxon>
        <taxon>Metazoa</taxon>
        <taxon>Ecdysozoa</taxon>
        <taxon>Arthropoda</taxon>
        <taxon>Hexapoda</taxon>
        <taxon>Insecta</taxon>
        <taxon>Pterygota</taxon>
        <taxon>Neoptera</taxon>
        <taxon>Paraneoptera</taxon>
        <taxon>Hemiptera</taxon>
        <taxon>Heteroptera</taxon>
        <taxon>Panheteroptera</taxon>
        <taxon>Cimicomorpha</taxon>
        <taxon>Miridae</taxon>
        <taxon>Mirini</taxon>
        <taxon>Lygus</taxon>
    </lineage>
</organism>
<keyword evidence="6" id="KW-0206">Cytoskeleton</keyword>
<evidence type="ECO:0000256" key="6">
    <source>
        <dbReference type="ARBA" id="ARBA00023212"/>
    </source>
</evidence>
<keyword evidence="4 7" id="KW-0067">ATP-binding</keyword>
<proteinExistence type="inferred from homology"/>
<evidence type="ECO:0000256" key="4">
    <source>
        <dbReference type="ARBA" id="ARBA00022840"/>
    </source>
</evidence>
<keyword evidence="2" id="KW-0963">Cytoplasm</keyword>
<dbReference type="InterPro" id="IPR001752">
    <property type="entry name" value="Kinesin_motor_dom"/>
</dbReference>
<gene>
    <name evidence="9" type="primary">FLA10</name>
    <name evidence="10" type="synonym">FLA10_1</name>
    <name evidence="9" type="ORF">CM83_28309</name>
    <name evidence="10" type="ORF">g.25277</name>
</gene>
<accession>A0A0A9XR76</accession>
<dbReference type="InterPro" id="IPR027417">
    <property type="entry name" value="P-loop_NTPase"/>
</dbReference>
<dbReference type="GO" id="GO:0003777">
    <property type="term" value="F:microtubule motor activity"/>
    <property type="evidence" value="ECO:0007669"/>
    <property type="project" value="InterPro"/>
</dbReference>
<name>A0A0A9XR76_LYGHE</name>
<evidence type="ECO:0000256" key="1">
    <source>
        <dbReference type="ARBA" id="ARBA00004245"/>
    </source>
</evidence>
<comment type="similarity">
    <text evidence="7">Belongs to the TRAFAC class myosin-kinesin ATPase superfamily. Kinesin family.</text>
</comment>
<dbReference type="SMART" id="SM00129">
    <property type="entry name" value="KISc"/>
    <property type="match status" value="1"/>
</dbReference>
<evidence type="ECO:0000259" key="8">
    <source>
        <dbReference type="PROSITE" id="PS50067"/>
    </source>
</evidence>
<dbReference type="GO" id="GO:0005875">
    <property type="term" value="C:microtubule associated complex"/>
    <property type="evidence" value="ECO:0007669"/>
    <property type="project" value="TreeGrafter"/>
</dbReference>
<protein>
    <submittedName>
        <fullName evidence="9">Kinesin-like protein FLA10</fullName>
    </submittedName>
</protein>
<feature type="binding site" evidence="7">
    <location>
        <begin position="93"/>
        <end position="100"/>
    </location>
    <ligand>
        <name>ATP</name>
        <dbReference type="ChEBI" id="CHEBI:30616"/>
    </ligand>
</feature>
<evidence type="ECO:0000313" key="9">
    <source>
        <dbReference type="EMBL" id="JAG23232.1"/>
    </source>
</evidence>
<dbReference type="GO" id="GO:0007052">
    <property type="term" value="P:mitotic spindle organization"/>
    <property type="evidence" value="ECO:0007669"/>
    <property type="project" value="TreeGrafter"/>
</dbReference>
<dbReference type="EMBL" id="GBHO01020372">
    <property type="protein sequence ID" value="JAG23232.1"/>
    <property type="molecule type" value="Transcribed_RNA"/>
</dbReference>
<dbReference type="InterPro" id="IPR027640">
    <property type="entry name" value="Kinesin-like_fam"/>
</dbReference>
<keyword evidence="3 7" id="KW-0547">Nucleotide-binding</keyword>
<dbReference type="Pfam" id="PF00225">
    <property type="entry name" value="Kinesin"/>
    <property type="match status" value="1"/>
</dbReference>
<dbReference type="EMBL" id="GDHC01008597">
    <property type="protein sequence ID" value="JAQ10032.1"/>
    <property type="molecule type" value="Transcribed_RNA"/>
</dbReference>
<evidence type="ECO:0000256" key="3">
    <source>
        <dbReference type="ARBA" id="ARBA00022741"/>
    </source>
</evidence>
<feature type="domain" description="Kinesin motor" evidence="8">
    <location>
        <begin position="10"/>
        <end position="162"/>
    </location>
</feature>
<dbReference type="GO" id="GO:0051231">
    <property type="term" value="P:spindle elongation"/>
    <property type="evidence" value="ECO:0007669"/>
    <property type="project" value="TreeGrafter"/>
</dbReference>
<comment type="subcellular location">
    <subcellularLocation>
        <location evidence="1">Cytoplasm</location>
        <location evidence="1">Cytoskeleton</location>
    </subcellularLocation>
</comment>
<reference evidence="10" key="3">
    <citation type="journal article" date="2016" name="Gigascience">
        <title>De novo construction of an expanded transcriptome assembly for the western tarnished plant bug, Lygus hesperus.</title>
        <authorList>
            <person name="Tassone E.E."/>
            <person name="Geib S.M."/>
            <person name="Hall B."/>
            <person name="Fabrick J.A."/>
            <person name="Brent C.S."/>
            <person name="Hull J.J."/>
        </authorList>
    </citation>
    <scope>NUCLEOTIDE SEQUENCE</scope>
</reference>
<dbReference type="GO" id="GO:0007018">
    <property type="term" value="P:microtubule-based movement"/>
    <property type="evidence" value="ECO:0007669"/>
    <property type="project" value="InterPro"/>
</dbReference>
<dbReference type="GO" id="GO:0005524">
    <property type="term" value="F:ATP binding"/>
    <property type="evidence" value="ECO:0007669"/>
    <property type="project" value="UniProtKB-UniRule"/>
</dbReference>
<reference evidence="9" key="2">
    <citation type="submission" date="2014-07" db="EMBL/GenBank/DDBJ databases">
        <authorList>
            <person name="Hull J."/>
        </authorList>
    </citation>
    <scope>NUCLEOTIDE SEQUENCE</scope>
</reference>
<dbReference type="PANTHER" id="PTHR47969">
    <property type="entry name" value="CHROMOSOME-ASSOCIATED KINESIN KIF4A-RELATED"/>
    <property type="match status" value="1"/>
</dbReference>
<dbReference type="SUPFAM" id="SSF52540">
    <property type="entry name" value="P-loop containing nucleoside triphosphate hydrolases"/>
    <property type="match status" value="1"/>
</dbReference>
<dbReference type="Gene3D" id="3.40.850.10">
    <property type="entry name" value="Kinesin motor domain"/>
    <property type="match status" value="1"/>
</dbReference>
<evidence type="ECO:0000313" key="10">
    <source>
        <dbReference type="EMBL" id="JAQ10032.1"/>
    </source>
</evidence>
<sequence length="162" mass="18258">MGKKTSGSENIRVIIRVRDLLPYEMERGDKALVRVDLATNQIVVQHPIGDPDVFAFDAVYNNTFTQRDIFLHEVKPLADAVLQGYNATVFAYGQSGSGKTHTMTGKIAEKDMWGMMPQVVDYLFGEIHRLTSATRTFKVRVSYVELYNGKSRDLLASKQINL</sequence>
<dbReference type="PROSITE" id="PS50067">
    <property type="entry name" value="KINESIN_MOTOR_2"/>
    <property type="match status" value="1"/>
</dbReference>